<evidence type="ECO:0000256" key="2">
    <source>
        <dbReference type="SAM" id="MobiDB-lite"/>
    </source>
</evidence>
<dbReference type="SMART" id="SM00054">
    <property type="entry name" value="EFh"/>
    <property type="match status" value="2"/>
</dbReference>
<sequence length="415" mass="46065">MSRTGGLSSGRANTAASSEVHASAVGREGRGREHDKTNFPASLLRRRKTEKLQKSPPQTQAQSGNVVRRRQEGEQPHLHDQPSQRTNPEAAEVPPDELALRPVLSDISIPPHSRPQSRETCTSKSSVDVAEVSASVSNGSLHSQLSYAAAGKKSSSERAGAEREKNHNTASAGTNKVHGVPVTSRLSPVMSGAIYGSLRSPKPSSTQNAGSPSFSARRPTFGPFRQGSKANSNGSGNSSNLADQLQQQLPQNKDRYLSEAQEVHYVRLFRTYAVRHKDGEYYLREKGLARLLNHIHYPVRDPQEVFKRLDKSKDGLISYDEFREYVVTRLQQQNERHSKDDVEVIFDYVLGKGNGEDVITLDKFREILLGFNADGDAFSEDEVQRVFDGIDKDRSGTITRKELEKFFTAMLHIEE</sequence>
<reference evidence="5" key="1">
    <citation type="journal article" date="2019" name="Nat. Commun.">
        <title>Expansion of phycobilisome linker gene families in mesophilic red algae.</title>
        <authorList>
            <person name="Lee J."/>
            <person name="Kim D."/>
            <person name="Bhattacharya D."/>
            <person name="Yoon H.S."/>
        </authorList>
    </citation>
    <scope>NUCLEOTIDE SEQUENCE [LARGE SCALE GENOMIC DNA]</scope>
    <source>
        <strain evidence="5">CCMP 1328</strain>
    </source>
</reference>
<dbReference type="AlphaFoldDB" id="A0A5J4YMC8"/>
<protein>
    <recommendedName>
        <fullName evidence="3">EF-hand domain-containing protein</fullName>
    </recommendedName>
</protein>
<feature type="compositionally biased region" description="Polar residues" evidence="2">
    <location>
        <begin position="1"/>
        <end position="17"/>
    </location>
</feature>
<name>A0A5J4YMC8_PORPP</name>
<dbReference type="SUPFAM" id="SSF47473">
    <property type="entry name" value="EF-hand"/>
    <property type="match status" value="1"/>
</dbReference>
<keyword evidence="5" id="KW-1185">Reference proteome</keyword>
<dbReference type="PROSITE" id="PS00018">
    <property type="entry name" value="EF_HAND_1"/>
    <property type="match status" value="2"/>
</dbReference>
<feature type="compositionally biased region" description="Polar residues" evidence="2">
    <location>
        <begin position="241"/>
        <end position="250"/>
    </location>
</feature>
<feature type="compositionally biased region" description="Polar residues" evidence="2">
    <location>
        <begin position="202"/>
        <end position="214"/>
    </location>
</feature>
<gene>
    <name evidence="4" type="ORF">FVE85_8093</name>
</gene>
<comment type="caution">
    <text evidence="4">The sequence shown here is derived from an EMBL/GenBank/DDBJ whole genome shotgun (WGS) entry which is preliminary data.</text>
</comment>
<dbReference type="InterPro" id="IPR002048">
    <property type="entry name" value="EF_hand_dom"/>
</dbReference>
<evidence type="ECO:0000259" key="3">
    <source>
        <dbReference type="PROSITE" id="PS50222"/>
    </source>
</evidence>
<feature type="compositionally biased region" description="Polar residues" evidence="2">
    <location>
        <begin position="55"/>
        <end position="65"/>
    </location>
</feature>
<accession>A0A5J4YMC8</accession>
<evidence type="ECO:0000313" key="5">
    <source>
        <dbReference type="Proteomes" id="UP000324585"/>
    </source>
</evidence>
<evidence type="ECO:0000313" key="4">
    <source>
        <dbReference type="EMBL" id="KAA8492586.1"/>
    </source>
</evidence>
<feature type="compositionally biased region" description="Basic and acidic residues" evidence="2">
    <location>
        <begin position="154"/>
        <end position="167"/>
    </location>
</feature>
<dbReference type="Proteomes" id="UP000324585">
    <property type="component" value="Unassembled WGS sequence"/>
</dbReference>
<dbReference type="GO" id="GO:0005509">
    <property type="term" value="F:calcium ion binding"/>
    <property type="evidence" value="ECO:0007669"/>
    <property type="project" value="InterPro"/>
</dbReference>
<dbReference type="Pfam" id="PF13405">
    <property type="entry name" value="EF-hand_6"/>
    <property type="match status" value="1"/>
</dbReference>
<feature type="compositionally biased region" description="Low complexity" evidence="2">
    <location>
        <begin position="231"/>
        <end position="240"/>
    </location>
</feature>
<organism evidence="4 5">
    <name type="scientific">Porphyridium purpureum</name>
    <name type="common">Red alga</name>
    <name type="synonym">Porphyridium cruentum</name>
    <dbReference type="NCBI Taxonomy" id="35688"/>
    <lineage>
        <taxon>Eukaryota</taxon>
        <taxon>Rhodophyta</taxon>
        <taxon>Bangiophyceae</taxon>
        <taxon>Porphyridiales</taxon>
        <taxon>Porphyridiaceae</taxon>
        <taxon>Porphyridium</taxon>
    </lineage>
</organism>
<evidence type="ECO:0000256" key="1">
    <source>
        <dbReference type="ARBA" id="ARBA00022837"/>
    </source>
</evidence>
<keyword evidence="1" id="KW-0106">Calcium</keyword>
<feature type="domain" description="EF-hand" evidence="3">
    <location>
        <begin position="378"/>
        <end position="413"/>
    </location>
</feature>
<proteinExistence type="predicted"/>
<dbReference type="PROSITE" id="PS50222">
    <property type="entry name" value="EF_HAND_2"/>
    <property type="match status" value="2"/>
</dbReference>
<feature type="region of interest" description="Disordered" evidence="2">
    <location>
        <begin position="1"/>
        <end position="129"/>
    </location>
</feature>
<feature type="compositionally biased region" description="Basic and acidic residues" evidence="2">
    <location>
        <begin position="27"/>
        <end position="37"/>
    </location>
</feature>
<feature type="domain" description="EF-hand" evidence="3">
    <location>
        <begin position="297"/>
        <end position="332"/>
    </location>
</feature>
<dbReference type="InterPro" id="IPR018247">
    <property type="entry name" value="EF_Hand_1_Ca_BS"/>
</dbReference>
<dbReference type="InterPro" id="IPR011992">
    <property type="entry name" value="EF-hand-dom_pair"/>
</dbReference>
<feature type="compositionally biased region" description="Basic and acidic residues" evidence="2">
    <location>
        <begin position="69"/>
        <end position="82"/>
    </location>
</feature>
<dbReference type="EMBL" id="VRMN01000009">
    <property type="protein sequence ID" value="KAA8492586.1"/>
    <property type="molecule type" value="Genomic_DNA"/>
</dbReference>
<dbReference type="Gene3D" id="1.10.238.10">
    <property type="entry name" value="EF-hand"/>
    <property type="match status" value="2"/>
</dbReference>
<dbReference type="OrthoDB" id="26525at2759"/>
<dbReference type="Pfam" id="PF13202">
    <property type="entry name" value="EF-hand_5"/>
    <property type="match status" value="1"/>
</dbReference>
<feature type="region of interest" description="Disordered" evidence="2">
    <location>
        <begin position="147"/>
        <end position="250"/>
    </location>
</feature>